<dbReference type="InterPro" id="IPR014001">
    <property type="entry name" value="Helicase_ATP-bd"/>
</dbReference>
<dbReference type="InterPro" id="IPR027417">
    <property type="entry name" value="P-loop_NTPase"/>
</dbReference>
<dbReference type="CDD" id="cd17990">
    <property type="entry name" value="DEXHc_HrpB"/>
    <property type="match status" value="1"/>
</dbReference>
<evidence type="ECO:0000256" key="3">
    <source>
        <dbReference type="ARBA" id="ARBA00022806"/>
    </source>
</evidence>
<keyword evidence="4" id="KW-0067">ATP-binding</keyword>
<dbReference type="InterPro" id="IPR013689">
    <property type="entry name" value="RNA_helicase_ATP-dep_HrpB_C"/>
</dbReference>
<dbReference type="NCBIfam" id="TIGR01970">
    <property type="entry name" value="DEAH_box_HrpB"/>
    <property type="match status" value="1"/>
</dbReference>
<protein>
    <submittedName>
        <fullName evidence="8">ATP-dependent helicase HrpB</fullName>
    </submittedName>
</protein>
<feature type="compositionally biased region" description="Polar residues" evidence="5">
    <location>
        <begin position="264"/>
        <end position="273"/>
    </location>
</feature>
<dbReference type="Pfam" id="PF00270">
    <property type="entry name" value="DEAD"/>
    <property type="match status" value="1"/>
</dbReference>
<dbReference type="PROSITE" id="PS51194">
    <property type="entry name" value="HELICASE_CTER"/>
    <property type="match status" value="1"/>
</dbReference>
<accession>R7GR69</accession>
<keyword evidence="1" id="KW-0547">Nucleotide-binding</keyword>
<evidence type="ECO:0000256" key="4">
    <source>
        <dbReference type="ARBA" id="ARBA00022840"/>
    </source>
</evidence>
<dbReference type="Pfam" id="PF08482">
    <property type="entry name" value="HrpB_C"/>
    <property type="match status" value="1"/>
</dbReference>
<feature type="compositionally biased region" description="Low complexity" evidence="5">
    <location>
        <begin position="274"/>
        <end position="289"/>
    </location>
</feature>
<dbReference type="PROSITE" id="PS51192">
    <property type="entry name" value="HELICASE_ATP_BIND_1"/>
    <property type="match status" value="1"/>
</dbReference>
<evidence type="ECO:0000259" key="7">
    <source>
        <dbReference type="PROSITE" id="PS51194"/>
    </source>
</evidence>
<dbReference type="AlphaFoldDB" id="R7GR69"/>
<proteinExistence type="predicted"/>
<evidence type="ECO:0000256" key="1">
    <source>
        <dbReference type="ARBA" id="ARBA00022741"/>
    </source>
</evidence>
<dbReference type="SMART" id="SM00847">
    <property type="entry name" value="HA2"/>
    <property type="match status" value="1"/>
</dbReference>
<dbReference type="EMBL" id="CBIT010000014">
    <property type="protein sequence ID" value="CDE29924.1"/>
    <property type="molecule type" value="Genomic_DNA"/>
</dbReference>
<dbReference type="SUPFAM" id="SSF52540">
    <property type="entry name" value="P-loop containing nucleoside triphosphate hydrolases"/>
    <property type="match status" value="1"/>
</dbReference>
<dbReference type="InterPro" id="IPR001650">
    <property type="entry name" value="Helicase_C-like"/>
</dbReference>
<dbReference type="Pfam" id="PF24473">
    <property type="entry name" value="CON_HrpB"/>
    <property type="match status" value="1"/>
</dbReference>
<organism evidence="8 9">
    <name type="scientific">Leyella stercorea CAG:629</name>
    <dbReference type="NCBI Taxonomy" id="1263103"/>
    <lineage>
        <taxon>Bacteria</taxon>
        <taxon>Pseudomonadati</taxon>
        <taxon>Bacteroidota</taxon>
        <taxon>Bacteroidia</taxon>
        <taxon>Bacteroidales</taxon>
        <taxon>Prevotellaceae</taxon>
        <taxon>Leyella</taxon>
    </lineage>
</organism>
<dbReference type="GO" id="GO:0004386">
    <property type="term" value="F:helicase activity"/>
    <property type="evidence" value="ECO:0007669"/>
    <property type="project" value="UniProtKB-KW"/>
</dbReference>
<dbReference type="InterPro" id="IPR048333">
    <property type="entry name" value="HA2_WH"/>
</dbReference>
<dbReference type="CDD" id="cd18791">
    <property type="entry name" value="SF2_C_RHA"/>
    <property type="match status" value="1"/>
</dbReference>
<dbReference type="InterPro" id="IPR049614">
    <property type="entry name" value="HrpB_DEXH"/>
</dbReference>
<dbReference type="GO" id="GO:0003676">
    <property type="term" value="F:nucleic acid binding"/>
    <property type="evidence" value="ECO:0007669"/>
    <property type="project" value="InterPro"/>
</dbReference>
<dbReference type="Gene3D" id="3.40.50.300">
    <property type="entry name" value="P-loop containing nucleotide triphosphate hydrolases"/>
    <property type="match status" value="2"/>
</dbReference>
<feature type="domain" description="Helicase ATP-binding" evidence="6">
    <location>
        <begin position="25"/>
        <end position="188"/>
    </location>
</feature>
<evidence type="ECO:0000313" key="8">
    <source>
        <dbReference type="EMBL" id="CDE29924.1"/>
    </source>
</evidence>
<dbReference type="InterPro" id="IPR056329">
    <property type="entry name" value="CON_HrpB"/>
</dbReference>
<dbReference type="GO" id="GO:0016787">
    <property type="term" value="F:hydrolase activity"/>
    <property type="evidence" value="ECO:0007669"/>
    <property type="project" value="UniProtKB-KW"/>
</dbReference>
<dbReference type="InterPro" id="IPR011545">
    <property type="entry name" value="DEAD/DEAH_box_helicase_dom"/>
</dbReference>
<feature type="compositionally biased region" description="Low complexity" evidence="5">
    <location>
        <begin position="251"/>
        <end position="263"/>
    </location>
</feature>
<reference evidence="8" key="1">
    <citation type="submission" date="2012-11" db="EMBL/GenBank/DDBJ databases">
        <title>Dependencies among metagenomic species, viruses, plasmids and units of genetic variation.</title>
        <authorList>
            <person name="Nielsen H.B."/>
            <person name="Almeida M."/>
            <person name="Juncker A.S."/>
            <person name="Rasmussen S."/>
            <person name="Li J."/>
            <person name="Sunagawa S."/>
            <person name="Plichta D."/>
            <person name="Gautier L."/>
            <person name="Le Chatelier E."/>
            <person name="Peletier E."/>
            <person name="Bonde I."/>
            <person name="Nielsen T."/>
            <person name="Manichanh C."/>
            <person name="Arumugam M."/>
            <person name="Batto J."/>
            <person name="Santos M.B.Q.D."/>
            <person name="Blom N."/>
            <person name="Borruel N."/>
            <person name="Burgdorf K.S."/>
            <person name="Boumezbeur F."/>
            <person name="Casellas F."/>
            <person name="Dore J."/>
            <person name="Guarner F."/>
            <person name="Hansen T."/>
            <person name="Hildebrand F."/>
            <person name="Kaas R.S."/>
            <person name="Kennedy S."/>
            <person name="Kristiansen K."/>
            <person name="Kultima J.R."/>
            <person name="Leonard P."/>
            <person name="Levenez F."/>
            <person name="Lund O."/>
            <person name="Moumen B."/>
            <person name="Le Paslier D."/>
            <person name="Pons N."/>
            <person name="Pedersen O."/>
            <person name="Prifti E."/>
            <person name="Qin J."/>
            <person name="Raes J."/>
            <person name="Tap J."/>
            <person name="Tims S."/>
            <person name="Ussery D.W."/>
            <person name="Yamada T."/>
            <person name="MetaHit consortium"/>
            <person name="Renault P."/>
            <person name="Sicheritz-Ponten T."/>
            <person name="Bork P."/>
            <person name="Wang J."/>
            <person name="Brunak S."/>
            <person name="Ehrlich S.D."/>
        </authorList>
    </citation>
    <scope>NUCLEOTIDE SEQUENCE [LARGE SCALE GENOMIC DNA]</scope>
</reference>
<dbReference type="InterPro" id="IPR010225">
    <property type="entry name" value="HrpB"/>
</dbReference>
<dbReference type="Proteomes" id="UP000018072">
    <property type="component" value="Unassembled WGS sequence"/>
</dbReference>
<keyword evidence="3 8" id="KW-0347">Helicase</keyword>
<dbReference type="SMART" id="SM00490">
    <property type="entry name" value="HELICc"/>
    <property type="match status" value="1"/>
</dbReference>
<gene>
    <name evidence="8" type="ORF">BN741_00564</name>
</gene>
<dbReference type="SMART" id="SM00487">
    <property type="entry name" value="DEXDc"/>
    <property type="match status" value="1"/>
</dbReference>
<dbReference type="Pfam" id="PF04408">
    <property type="entry name" value="WHD_HA2"/>
    <property type="match status" value="1"/>
</dbReference>
<dbReference type="FunFam" id="3.40.50.300:FF:002125">
    <property type="entry name" value="ATP-dependent helicase HrpB"/>
    <property type="match status" value="1"/>
</dbReference>
<feature type="domain" description="Helicase C-terminal" evidence="7">
    <location>
        <begin position="214"/>
        <end position="419"/>
    </location>
</feature>
<evidence type="ECO:0000313" key="9">
    <source>
        <dbReference type="Proteomes" id="UP000018072"/>
    </source>
</evidence>
<dbReference type="PANTHER" id="PTHR43519">
    <property type="entry name" value="ATP-DEPENDENT RNA HELICASE HRPB"/>
    <property type="match status" value="1"/>
</dbReference>
<comment type="caution">
    <text evidence="8">The sequence shown here is derived from an EMBL/GenBank/DDBJ whole genome shotgun (WGS) entry which is preliminary data.</text>
</comment>
<evidence type="ECO:0000256" key="5">
    <source>
        <dbReference type="SAM" id="MobiDB-lite"/>
    </source>
</evidence>
<feature type="region of interest" description="Disordered" evidence="5">
    <location>
        <begin position="250"/>
        <end position="289"/>
    </location>
</feature>
<dbReference type="GO" id="GO:0005524">
    <property type="term" value="F:ATP binding"/>
    <property type="evidence" value="ECO:0007669"/>
    <property type="project" value="UniProtKB-KW"/>
</dbReference>
<dbReference type="Gene3D" id="1.20.120.1080">
    <property type="match status" value="1"/>
</dbReference>
<dbReference type="InterPro" id="IPR007502">
    <property type="entry name" value="Helicase-assoc_dom"/>
</dbReference>
<name>R7GR69_9BACT</name>
<dbReference type="RefSeq" id="WP_022429823.1">
    <property type="nucleotide sequence ID" value="NZ_FR899200.1"/>
</dbReference>
<evidence type="ECO:0000259" key="6">
    <source>
        <dbReference type="PROSITE" id="PS51192"/>
    </source>
</evidence>
<dbReference type="PANTHER" id="PTHR43519:SF1">
    <property type="entry name" value="ATP-DEPENDENT RNA HELICASE HRPB"/>
    <property type="match status" value="1"/>
</dbReference>
<dbReference type="STRING" id="1263103.BN741_00564"/>
<evidence type="ECO:0000256" key="2">
    <source>
        <dbReference type="ARBA" id="ARBA00022801"/>
    </source>
</evidence>
<keyword evidence="2" id="KW-0378">Hydrolase</keyword>
<dbReference type="Pfam" id="PF00271">
    <property type="entry name" value="Helicase_C"/>
    <property type="match status" value="1"/>
</dbReference>
<sequence>MTFSTQDIRKKCASLPASLIADDVNNALQTHHSLVITAPPGAGKSTLLPLTILSSLGEGEKILMLEPRRLAARQIAERMAQILGETVGETVGYRVRFESKVSKRTRIEVLTEGILTRMLVDDATLDGVSIVIFDEFHERSINSDLALALTRQAQEIIRPDLKIVIMSATIDACGICAALKAPLIESEGRMFPVELHYADEDTDPRDIAAVAASTTMEAYRKHEGDILVFLPGQAEIERCFELLSNSQHLNPSTSQPITTTPSQHLNTSGGTLVSSAPTTSQPITTTTPHHLTIHPLYGNLSPENQRRAIAPSAPGERKIVIATPIAETSITIEGVRVVIDSGLCRQVVFDARTGLSHLQTVRISMDMATQRMGRAGRVAEGVCYRLWTKASEHLMAEQRKPEIEEADLAPMVLDTAAFGESDAEALPWLTMPPRAGVFKAKELLMSLGAIDESGNITPIGKRMAALPCHPRIARMILATTSLTTSTSQGVHLSQVHQQHLTTSTSQHLTTSLACDIAALLEEKDPLSETGGTDLTLRLSALRAARRKGQMGRWQRIAKIAAEYRRMAHTDEENRDPAPMEVGLLVAHAYPERIAHSTNSIGSYRLASGANVQLDATDQQSAHSWLAIASLHSAPGATGRVFLAAPLAPEDLNAEFVKEVDKISWDTKQGCVVMQREQRIGKLMLSEKPIHDADKEQVKSIVCEAMKKDGLTMMAWSEKAVEQVQRRVAQVAAWHPELALPDVSTEHLLSTAADWLPFYLEEGGRVKSSVQELRKLNLAEIIWNLLPYEAQQEVDRLAPTHIEVPTGSRIRIDYRTGAEAPVLSVRLQECFGMERTPCVDDGRQPLLMELLSPGFKPVQLTQDLASFWQGTYFEVRKELRRRYPKHYWPENPLEAEAVRGVKRK</sequence>